<dbReference type="PANTHER" id="PTHR22760">
    <property type="entry name" value="GLYCOSYLTRANSFERASE"/>
    <property type="match status" value="1"/>
</dbReference>
<evidence type="ECO:0000256" key="11">
    <source>
        <dbReference type="ARBA" id="ARBA00048899"/>
    </source>
</evidence>
<feature type="transmembrane region" description="Helical" evidence="12">
    <location>
        <begin position="364"/>
        <end position="385"/>
    </location>
</feature>
<comment type="similarity">
    <text evidence="3 12">Belongs to the glycosyltransferase 22 family.</text>
</comment>
<keyword evidence="7 12" id="KW-0256">Endoplasmic reticulum</keyword>
<comment type="function">
    <text evidence="10">Mannosyltransferase that operates in the biosynthetic pathway of dolichol-linked oligosaccharides, the glycan precursors employed in protein asparagine (N)-glycosylation. The assembly of dolichol-linked oligosaccharides begins on the cytosolic side of the endoplasmic reticulum membrane and finishes in its lumen. The sequential addition of sugars to dolichol pyrophosphate produces dolichol-linked oligosaccharides containing fourteen sugars, including two GlcNAcs, nine mannoses and three glucoses. Once assembled, the oligosaccharide is transferred from the lipid to nascent proteins by oligosaccharyltransferases. In the lumen of the endoplasmic reticulum, adds the eighth mannose residue in an alpha-1,6 linkage onto Man(7)GlcNAc(2)-PP-dolichol to produce Man(8)GlcNAc(2)-PP-dolichol.</text>
</comment>
<dbReference type="EC" id="2.4.1.-" evidence="12"/>
<keyword evidence="8 12" id="KW-1133">Transmembrane helix</keyword>
<feature type="transmembrane region" description="Helical" evidence="12">
    <location>
        <begin position="211"/>
        <end position="233"/>
    </location>
</feature>
<feature type="transmembrane region" description="Helical" evidence="12">
    <location>
        <begin position="391"/>
        <end position="417"/>
    </location>
</feature>
<feature type="transmembrane region" description="Helical" evidence="12">
    <location>
        <begin position="179"/>
        <end position="199"/>
    </location>
</feature>
<evidence type="ECO:0000256" key="9">
    <source>
        <dbReference type="ARBA" id="ARBA00023136"/>
    </source>
</evidence>
<keyword evidence="4 12" id="KW-0328">Glycosyltransferase</keyword>
<dbReference type="AlphaFoldDB" id="A0AAE0WPV7"/>
<dbReference type="GO" id="GO:0006487">
    <property type="term" value="P:protein N-linked glycosylation"/>
    <property type="evidence" value="ECO:0007669"/>
    <property type="project" value="TreeGrafter"/>
</dbReference>
<proteinExistence type="inferred from homology"/>
<comment type="pathway">
    <text evidence="2">Protein modification; protein glycosylation.</text>
</comment>
<dbReference type="Proteomes" id="UP001274830">
    <property type="component" value="Unassembled WGS sequence"/>
</dbReference>
<feature type="transmembrane region" description="Helical" evidence="12">
    <location>
        <begin position="335"/>
        <end position="357"/>
    </location>
</feature>
<protein>
    <recommendedName>
        <fullName evidence="12">Mannosyltransferase</fullName>
        <ecNumber evidence="12">2.4.1.-</ecNumber>
    </recommendedName>
</protein>
<evidence type="ECO:0000313" key="13">
    <source>
        <dbReference type="EMBL" id="KAK3675782.1"/>
    </source>
</evidence>
<sequence>MSLSQHATWRAIEIGAFRGTISRGGGSTMGMSTDIALGALLTSVMLLHLFVSPYTKVEESFNVQATHDILRYGLPWSNTTLNHYDHVDFPGSVPRTFVGALLLSGLTMPLGAARLVISDPPFVQLLVRSVLGVLNVWSISNIRLSVNTAFGKTAGVWFILLTASQFHIMYYASRTLPNMLALPLTNLALGNLVLVKSVNAKSARGAKRRRLALYLLTIAGIVFRSEIAILLAAETAWMLLRQRASLRKEVIPAGLAGIAIGLATTVSVDTFFWRNDYSGNPVWPEWIGFYYNTVLGKSSEWGTSPFHFYFLNALPRLLLNPMSLVLIPYTLSLKAVQHIGFDILAPQILFIAAYSLLPHKEWRFIIYSIPAFTVVASAGAGWIWTRRMKSTLYSLVALTLVGSTIASFLASMGLLYISSLNYPGGQALAKLHSLAPKSASQGQKEGVRVYLGNLALQTGVTRFQELHPAWLYDKTEYEESTMLDPLFWQEYDWAVVEHPERIIGSWQPVDGIEGYAGLALRDDSGRIWPHVRKETKLWILRRELTPAEQRSGDVV</sequence>
<evidence type="ECO:0000256" key="12">
    <source>
        <dbReference type="RuleBase" id="RU363075"/>
    </source>
</evidence>
<organism evidence="13 14">
    <name type="scientific">Recurvomyces mirabilis</name>
    <dbReference type="NCBI Taxonomy" id="574656"/>
    <lineage>
        <taxon>Eukaryota</taxon>
        <taxon>Fungi</taxon>
        <taxon>Dikarya</taxon>
        <taxon>Ascomycota</taxon>
        <taxon>Pezizomycotina</taxon>
        <taxon>Dothideomycetes</taxon>
        <taxon>Dothideomycetidae</taxon>
        <taxon>Mycosphaerellales</taxon>
        <taxon>Teratosphaeriaceae</taxon>
        <taxon>Recurvomyces</taxon>
    </lineage>
</organism>
<comment type="caution">
    <text evidence="13">The sequence shown here is derived from an EMBL/GenBank/DDBJ whole genome shotgun (WGS) entry which is preliminary data.</text>
</comment>
<reference evidence="13" key="1">
    <citation type="submission" date="2023-07" db="EMBL/GenBank/DDBJ databases">
        <title>Black Yeasts Isolated from many extreme environments.</title>
        <authorList>
            <person name="Coleine C."/>
            <person name="Stajich J.E."/>
            <person name="Selbmann L."/>
        </authorList>
    </citation>
    <scope>NUCLEOTIDE SEQUENCE</scope>
    <source>
        <strain evidence="13">CCFEE 5485</strain>
    </source>
</reference>
<evidence type="ECO:0000256" key="1">
    <source>
        <dbReference type="ARBA" id="ARBA00004477"/>
    </source>
</evidence>
<keyword evidence="9 12" id="KW-0472">Membrane</keyword>
<evidence type="ECO:0000256" key="6">
    <source>
        <dbReference type="ARBA" id="ARBA00022692"/>
    </source>
</evidence>
<dbReference type="Pfam" id="PF03901">
    <property type="entry name" value="Glyco_transf_22"/>
    <property type="match status" value="1"/>
</dbReference>
<gene>
    <name evidence="13" type="primary">ECM39</name>
    <name evidence="13" type="ORF">LTR78_004423</name>
</gene>
<evidence type="ECO:0000256" key="4">
    <source>
        <dbReference type="ARBA" id="ARBA00022676"/>
    </source>
</evidence>
<feature type="transmembrane region" description="Helical" evidence="12">
    <location>
        <begin position="97"/>
        <end position="117"/>
    </location>
</feature>
<evidence type="ECO:0000256" key="10">
    <source>
        <dbReference type="ARBA" id="ARBA00044721"/>
    </source>
</evidence>
<dbReference type="GO" id="GO:0052917">
    <property type="term" value="F:dol-P-Man:Man(7)GlcNAc(2)-PP-Dol alpha-1,6-mannosyltransferase activity"/>
    <property type="evidence" value="ECO:0007669"/>
    <property type="project" value="UniProtKB-EC"/>
</dbReference>
<comment type="subcellular location">
    <subcellularLocation>
        <location evidence="1 12">Endoplasmic reticulum membrane</location>
        <topology evidence="1 12">Multi-pass membrane protein</topology>
    </subcellularLocation>
</comment>
<evidence type="ECO:0000256" key="5">
    <source>
        <dbReference type="ARBA" id="ARBA00022679"/>
    </source>
</evidence>
<keyword evidence="14" id="KW-1185">Reference proteome</keyword>
<name>A0AAE0WPV7_9PEZI</name>
<dbReference type="EMBL" id="JAUTXT010000013">
    <property type="protein sequence ID" value="KAK3675782.1"/>
    <property type="molecule type" value="Genomic_DNA"/>
</dbReference>
<dbReference type="InterPro" id="IPR005599">
    <property type="entry name" value="GPI_mannosylTrfase"/>
</dbReference>
<evidence type="ECO:0000256" key="2">
    <source>
        <dbReference type="ARBA" id="ARBA00004922"/>
    </source>
</evidence>
<dbReference type="GO" id="GO:0005789">
    <property type="term" value="C:endoplasmic reticulum membrane"/>
    <property type="evidence" value="ECO:0007669"/>
    <property type="project" value="UniProtKB-SubCell"/>
</dbReference>
<dbReference type="PANTHER" id="PTHR22760:SF1">
    <property type="entry name" value="DOL-P-MAN:MAN(7)GLCNAC(2)-PP-DOL ALPHA-1,6-MANNOSYLTRANSFERASE"/>
    <property type="match status" value="1"/>
</dbReference>
<keyword evidence="5 13" id="KW-0808">Transferase</keyword>
<feature type="transmembrane region" description="Helical" evidence="12">
    <location>
        <begin position="35"/>
        <end position="51"/>
    </location>
</feature>
<evidence type="ECO:0000256" key="7">
    <source>
        <dbReference type="ARBA" id="ARBA00022824"/>
    </source>
</evidence>
<evidence type="ECO:0000256" key="8">
    <source>
        <dbReference type="ARBA" id="ARBA00022989"/>
    </source>
</evidence>
<comment type="catalytic activity">
    <reaction evidence="11">
        <text>an alpha-D-Man-(1-&gt;2)-alpha-D-Man-(1-&gt;2)-alpha-D-Man-(1-&gt;3)-[alpha-D-Man-(1-&gt;2)-alpha-D-Man-(1-&gt;3)-alpha-D-Man-(1-&gt;6)]-beta-D-Man-(1-&gt;4)-beta-D-GlcNAc-(1-&gt;4)-alpha-D-GlcNAc-diphospho-di-trans,poly-cis-dolichol + a di-trans,poly-cis-dolichyl beta-D-mannosyl phosphate = an alpha-D-Man-(1-&gt;2)-alpha-D-Man-(1-&gt;2)-alpha-D-Man-(1-&gt;3)-[alpha-D-Man-(1-&gt;2)-alpha-D-Man-(1-&gt;3)-[alpha-D-Man-(1-&gt;6)]-alpha-D-Man-(1-&gt;6)]-beta-D-Man-(1-&gt;4)-beta-D-GlcNAc-(1-&gt;4)-alpha-D-GlcNAc-diphospho-di-trans,poly-cis-dolichol + a di-trans,poly-cis-dolichyl phosphate + H(+)</text>
        <dbReference type="Rhea" id="RHEA:29535"/>
        <dbReference type="Rhea" id="RHEA-COMP:19498"/>
        <dbReference type="Rhea" id="RHEA-COMP:19501"/>
        <dbReference type="Rhea" id="RHEA-COMP:19518"/>
        <dbReference type="Rhea" id="RHEA-COMP:19519"/>
        <dbReference type="ChEBI" id="CHEBI:15378"/>
        <dbReference type="ChEBI" id="CHEBI:57683"/>
        <dbReference type="ChEBI" id="CHEBI:58211"/>
        <dbReference type="ChEBI" id="CHEBI:132517"/>
        <dbReference type="ChEBI" id="CHEBI:132519"/>
        <dbReference type="EC" id="2.4.1.260"/>
    </reaction>
    <physiologicalReaction direction="left-to-right" evidence="11">
        <dbReference type="Rhea" id="RHEA:29536"/>
    </physiologicalReaction>
</comment>
<evidence type="ECO:0000256" key="3">
    <source>
        <dbReference type="ARBA" id="ARBA00007063"/>
    </source>
</evidence>
<evidence type="ECO:0000313" key="14">
    <source>
        <dbReference type="Proteomes" id="UP001274830"/>
    </source>
</evidence>
<keyword evidence="6 12" id="KW-0812">Transmembrane</keyword>
<accession>A0AAE0WPV7</accession>